<organism evidence="1 2">
    <name type="scientific">Rhodoferax antarcticus ANT.BR</name>
    <dbReference type="NCBI Taxonomy" id="1111071"/>
    <lineage>
        <taxon>Bacteria</taxon>
        <taxon>Pseudomonadati</taxon>
        <taxon>Pseudomonadota</taxon>
        <taxon>Betaproteobacteria</taxon>
        <taxon>Burkholderiales</taxon>
        <taxon>Comamonadaceae</taxon>
        <taxon>Rhodoferax</taxon>
    </lineage>
</organism>
<protein>
    <submittedName>
        <fullName evidence="1">Uncharacterized protein</fullName>
    </submittedName>
</protein>
<dbReference type="AlphaFoldDB" id="A0A1Q8YB90"/>
<proteinExistence type="predicted"/>
<keyword evidence="2" id="KW-1185">Reference proteome</keyword>
<sequence length="40" mass="4375">MLATAPSARFKPLAEYWIHSAGLGLQPQIRGVARQQPDQA</sequence>
<reference evidence="1 2" key="1">
    <citation type="submission" date="2017-01" db="EMBL/GenBank/DDBJ databases">
        <title>Genome sequence of Rhodoferax antarcticus ANT.BR, a psychrophilic purple nonsulfur bacterium from an Antarctic microbial mat.</title>
        <authorList>
            <person name="Baker J."/>
            <person name="Riester C."/>
            <person name="Skinner B."/>
            <person name="Newell A."/>
            <person name="Swingley W."/>
            <person name="Madigan M."/>
            <person name="Jung D."/>
            <person name="Asao M."/>
            <person name="Chen M."/>
            <person name="Loughlin P."/>
            <person name="Pan H."/>
            <person name="Lin S."/>
            <person name="Li N."/>
            <person name="Shaw J."/>
            <person name="Prado M."/>
            <person name="Sherman C."/>
            <person name="Li X."/>
            <person name="Tang J."/>
            <person name="Blankenship R."/>
            <person name="Zhao T."/>
            <person name="Touchman J."/>
            <person name="Sattley M."/>
        </authorList>
    </citation>
    <scope>NUCLEOTIDE SEQUENCE [LARGE SCALE GENOMIC DNA]</scope>
    <source>
        <strain evidence="1 2">ANT.BR</strain>
    </source>
</reference>
<name>A0A1Q8YB90_9BURK</name>
<dbReference type="EMBL" id="MSYM01000017">
    <property type="protein sequence ID" value="OLP05267.1"/>
    <property type="molecule type" value="Genomic_DNA"/>
</dbReference>
<evidence type="ECO:0000313" key="2">
    <source>
        <dbReference type="Proteomes" id="UP000185911"/>
    </source>
</evidence>
<evidence type="ECO:0000313" key="1">
    <source>
        <dbReference type="EMBL" id="OLP05267.1"/>
    </source>
</evidence>
<dbReference type="Proteomes" id="UP000185911">
    <property type="component" value="Unassembled WGS sequence"/>
</dbReference>
<gene>
    <name evidence="1" type="ORF">BLL52_3392</name>
</gene>
<accession>A0A1Q8YB90</accession>
<comment type="caution">
    <text evidence="1">The sequence shown here is derived from an EMBL/GenBank/DDBJ whole genome shotgun (WGS) entry which is preliminary data.</text>
</comment>